<sequence length="706" mass="80142">MPSANSFHVAEAIAPDEYVKLILCFDGTGNTFSGTNADTNVVKILRKLDRNNKNQFHYYQTGIGTYDVDEKSVHKSTLGEIKSKVSKTIDQGFGTTFDSHIMAGYRFLMRYYEPHAKIYIFGFSRGAYTAKYLSRMVNKVGLLCKGNEEMVPFAYRLYARSLQCESDDRIAAKKSRNGWLMVDAPEQLPVTNEATPLLDDNNQPNGAPNGYTNGNTNGHTNGATNGDKGYSQCTCDKEDEHAHVDEDEDEDEDSDTDDEEDKSTFMAGNVNIKRRLRTKIARREVKAFGRTFCRNEGTDPKKHVNIKVHFLGMWDCVNSVAVVENSAPAPVEITGTAKHVRHAVAVDERRVKFKPALLAQDIRTVVKETVEAKEAARQKKELLRLGKCCKCKLPKRDKRTPAQIKEDAEKQDIEDAKEAAEKAEDIREVWFPGNHGDIGGGWPAMPELVEPDKMPWYKKLACVFKSMKPNDVTGDLKSDDLQMSDMALDWMIREVTLVGKKDEKSAVHWCHTVKRFRKNMDNTEIPEGQTKTKLQRYVIEGFKHDTLSFGYGSSFFKVLMWNLMEHIPGIPRWELNGKYDDTDTDKDKAKAKALEAENGWESWRWTPNLGSFRDIPRRAVLHNSLIERLKAKDAKYYPENDHGDGKPCLLGPGKKGVARIKEAEKQNQKALEDYETDEERTWAARHQLWQLDPPEDKAKAKANTRA</sequence>
<dbReference type="AlphaFoldDB" id="A0A2H3FUB1"/>
<feature type="domain" description="T6SS Phospholipase effector Tle1-like catalytic" evidence="2">
    <location>
        <begin position="20"/>
        <end position="174"/>
    </location>
</feature>
<dbReference type="InterPro" id="IPR018712">
    <property type="entry name" value="Tle1-like_cat"/>
</dbReference>
<dbReference type="EMBL" id="CAJPIJ010000136">
    <property type="protein sequence ID" value="CAG1985864.1"/>
    <property type="molecule type" value="Genomic_DNA"/>
</dbReference>
<name>A0A2H3FUB1_GIBZA</name>
<feature type="domain" description="T6SS Phospholipase effector Tle1-like catalytic" evidence="2">
    <location>
        <begin position="264"/>
        <end position="494"/>
    </location>
</feature>
<gene>
    <name evidence="3" type="ORF">MDCFG202_LOCUS278129</name>
</gene>
<feature type="region of interest" description="Disordered" evidence="1">
    <location>
        <begin position="685"/>
        <end position="706"/>
    </location>
</feature>
<evidence type="ECO:0000313" key="4">
    <source>
        <dbReference type="Proteomes" id="UP000746612"/>
    </source>
</evidence>
<evidence type="ECO:0000256" key="1">
    <source>
        <dbReference type="SAM" id="MobiDB-lite"/>
    </source>
</evidence>
<comment type="caution">
    <text evidence="3">The sequence shown here is derived from an EMBL/GenBank/DDBJ whole genome shotgun (WGS) entry which is preliminary data.</text>
</comment>
<feature type="region of interest" description="Disordered" evidence="1">
    <location>
        <begin position="194"/>
        <end position="225"/>
    </location>
</feature>
<proteinExistence type="predicted"/>
<feature type="compositionally biased region" description="Low complexity" evidence="1">
    <location>
        <begin position="204"/>
        <end position="225"/>
    </location>
</feature>
<dbReference type="Proteomes" id="UP000746612">
    <property type="component" value="Unassembled WGS sequence"/>
</dbReference>
<dbReference type="PANTHER" id="PTHR33840:SF2">
    <property type="entry name" value="TLE1 PHOSPHOLIPASE DOMAIN-CONTAINING PROTEIN"/>
    <property type="match status" value="1"/>
</dbReference>
<reference evidence="3" key="1">
    <citation type="submission" date="2021-03" db="EMBL/GenBank/DDBJ databases">
        <authorList>
            <person name="Alouane T."/>
            <person name="Langin T."/>
            <person name="Bonhomme L."/>
        </authorList>
    </citation>
    <scope>NUCLEOTIDE SEQUENCE</scope>
    <source>
        <strain evidence="3">MDC_Fg202</strain>
    </source>
</reference>
<protein>
    <recommendedName>
        <fullName evidence="2">T6SS Phospholipase effector Tle1-like catalytic domain-containing protein</fullName>
    </recommendedName>
</protein>
<evidence type="ECO:0000313" key="3">
    <source>
        <dbReference type="EMBL" id="CAG1985864.1"/>
    </source>
</evidence>
<feature type="compositionally biased region" description="Acidic residues" evidence="1">
    <location>
        <begin position="245"/>
        <end position="261"/>
    </location>
</feature>
<organism evidence="3 4">
    <name type="scientific">Gibberella zeae</name>
    <name type="common">Wheat head blight fungus</name>
    <name type="synonym">Fusarium graminearum</name>
    <dbReference type="NCBI Taxonomy" id="5518"/>
    <lineage>
        <taxon>Eukaryota</taxon>
        <taxon>Fungi</taxon>
        <taxon>Dikarya</taxon>
        <taxon>Ascomycota</taxon>
        <taxon>Pezizomycotina</taxon>
        <taxon>Sordariomycetes</taxon>
        <taxon>Hypocreomycetidae</taxon>
        <taxon>Hypocreales</taxon>
        <taxon>Nectriaceae</taxon>
        <taxon>Fusarium</taxon>
    </lineage>
</organism>
<feature type="region of interest" description="Disordered" evidence="1">
    <location>
        <begin position="239"/>
        <end position="266"/>
    </location>
</feature>
<dbReference type="PANTHER" id="PTHR33840">
    <property type="match status" value="1"/>
</dbReference>
<dbReference type="Pfam" id="PF09994">
    <property type="entry name" value="T6SS_Tle1-like_cat"/>
    <property type="match status" value="2"/>
</dbReference>
<evidence type="ECO:0000259" key="2">
    <source>
        <dbReference type="Pfam" id="PF09994"/>
    </source>
</evidence>
<accession>A0A2H3FUB1</accession>